<dbReference type="SUPFAM" id="SSF53383">
    <property type="entry name" value="PLP-dependent transferases"/>
    <property type="match status" value="1"/>
</dbReference>
<dbReference type="InterPro" id="IPR015421">
    <property type="entry name" value="PyrdxlP-dep_Trfase_major"/>
</dbReference>
<keyword evidence="2" id="KW-0456">Lyase</keyword>
<organism evidence="2 3">
    <name type="scientific">Saccharothrix violaceirubra</name>
    <dbReference type="NCBI Taxonomy" id="413306"/>
    <lineage>
        <taxon>Bacteria</taxon>
        <taxon>Bacillati</taxon>
        <taxon>Actinomycetota</taxon>
        <taxon>Actinomycetes</taxon>
        <taxon>Pseudonocardiales</taxon>
        <taxon>Pseudonocardiaceae</taxon>
        <taxon>Saccharothrix</taxon>
    </lineage>
</organism>
<dbReference type="GO" id="GO:0016829">
    <property type="term" value="F:lyase activity"/>
    <property type="evidence" value="ECO:0007669"/>
    <property type="project" value="UniProtKB-KW"/>
</dbReference>
<dbReference type="InterPro" id="IPR015424">
    <property type="entry name" value="PyrdxlP-dep_Trfase"/>
</dbReference>
<proteinExistence type="predicted"/>
<dbReference type="AlphaFoldDB" id="A0A7W7T043"/>
<dbReference type="Proteomes" id="UP000542674">
    <property type="component" value="Unassembled WGS sequence"/>
</dbReference>
<feature type="domain" description="Aminotransferase class V" evidence="1">
    <location>
        <begin position="128"/>
        <end position="289"/>
    </location>
</feature>
<dbReference type="PANTHER" id="PTHR43586:SF21">
    <property type="entry name" value="PYRIDOXAL PHOSPHATE (PLP)-DEPENDENT ASPARTATE AMINOTRANSFERASE SUPERFAMILY"/>
    <property type="match status" value="1"/>
</dbReference>
<dbReference type="Gene3D" id="3.40.640.10">
    <property type="entry name" value="Type I PLP-dependent aspartate aminotransferase-like (Major domain)"/>
    <property type="match status" value="1"/>
</dbReference>
<evidence type="ECO:0000259" key="1">
    <source>
        <dbReference type="Pfam" id="PF00266"/>
    </source>
</evidence>
<comment type="caution">
    <text evidence="2">The sequence shown here is derived from an EMBL/GenBank/DDBJ whole genome shotgun (WGS) entry which is preliminary data.</text>
</comment>
<keyword evidence="3" id="KW-1185">Reference proteome</keyword>
<evidence type="ECO:0000313" key="3">
    <source>
        <dbReference type="Proteomes" id="UP000542674"/>
    </source>
</evidence>
<dbReference type="Pfam" id="PF00266">
    <property type="entry name" value="Aminotran_5"/>
    <property type="match status" value="1"/>
</dbReference>
<dbReference type="RefSeq" id="WP_184666797.1">
    <property type="nucleotide sequence ID" value="NZ_BAABAI010000003.1"/>
</dbReference>
<dbReference type="EMBL" id="JACHJS010000001">
    <property type="protein sequence ID" value="MBB4964030.1"/>
    <property type="molecule type" value="Genomic_DNA"/>
</dbReference>
<evidence type="ECO:0000313" key="2">
    <source>
        <dbReference type="EMBL" id="MBB4964030.1"/>
    </source>
</evidence>
<accession>A0A7W7T043</accession>
<protein>
    <submittedName>
        <fullName evidence="2">Selenocysteine lyase/cysteine desulfurase</fullName>
    </submittedName>
</protein>
<reference evidence="2 3" key="1">
    <citation type="submission" date="2020-08" db="EMBL/GenBank/DDBJ databases">
        <title>Sequencing the genomes of 1000 actinobacteria strains.</title>
        <authorList>
            <person name="Klenk H.-P."/>
        </authorList>
    </citation>
    <scope>NUCLEOTIDE SEQUENCE [LARGE SCALE GENOMIC DNA]</scope>
    <source>
        <strain evidence="2 3">DSM 45084</strain>
    </source>
</reference>
<gene>
    <name evidence="2" type="ORF">F4559_001389</name>
</gene>
<sequence length="333" mass="34269">MRTAFGESFDVPVGYLNTASSGIPPVAATRAVIDRVRRWSAGGERDAAHVPEADDARAAFGRLVGVPHDRVALGATVSQLVAGIATGLPDDASVVVAEGDFTSLTAPLAARGLRITEVPLVDVADAAPGHDLVAVSVAQSADGRLVDLDGLRTCGVPVLLDASQAVGWLPLSAAWADYVVAVGYKFLLAPKGTAWLAMSEAALARGVPVTANWFAGEDRRASMYGLPVGLASSARRFDITPAPFAQTGAAVTLPWLAALDREAVRDHVVGLADRLRAGLGLGPGGTAIVSVPASAERLAAAGVTSSARAGRVRLSFHLYNTVEDVDLVLEALT</sequence>
<dbReference type="InterPro" id="IPR015422">
    <property type="entry name" value="PyrdxlP-dep_Trfase_small"/>
</dbReference>
<dbReference type="InterPro" id="IPR000192">
    <property type="entry name" value="Aminotrans_V_dom"/>
</dbReference>
<name>A0A7W7T043_9PSEU</name>
<dbReference type="Gene3D" id="3.90.1150.10">
    <property type="entry name" value="Aspartate Aminotransferase, domain 1"/>
    <property type="match status" value="1"/>
</dbReference>
<dbReference type="PANTHER" id="PTHR43586">
    <property type="entry name" value="CYSTEINE DESULFURASE"/>
    <property type="match status" value="1"/>
</dbReference>